<evidence type="ECO:0000313" key="1">
    <source>
        <dbReference type="EMBL" id="KAF9440015.1"/>
    </source>
</evidence>
<proteinExistence type="predicted"/>
<organism evidence="1 2">
    <name type="scientific">Macrolepiota fuliginosa MF-IS2</name>
    <dbReference type="NCBI Taxonomy" id="1400762"/>
    <lineage>
        <taxon>Eukaryota</taxon>
        <taxon>Fungi</taxon>
        <taxon>Dikarya</taxon>
        <taxon>Basidiomycota</taxon>
        <taxon>Agaricomycotina</taxon>
        <taxon>Agaricomycetes</taxon>
        <taxon>Agaricomycetidae</taxon>
        <taxon>Agaricales</taxon>
        <taxon>Agaricineae</taxon>
        <taxon>Agaricaceae</taxon>
        <taxon>Macrolepiota</taxon>
    </lineage>
</organism>
<sequence length="86" mass="9990">LPYRRVPPMKPVVELPPVPAKFAPQVKEKKIREYRHQAPVEKEVDIEEVVDKTMAEKVSISYSELMALSPKYRNACKDRLTKKRIA</sequence>
<feature type="non-terminal residue" evidence="1">
    <location>
        <position position="86"/>
    </location>
</feature>
<evidence type="ECO:0000313" key="2">
    <source>
        <dbReference type="Proteomes" id="UP000807342"/>
    </source>
</evidence>
<feature type="non-terminal residue" evidence="1">
    <location>
        <position position="1"/>
    </location>
</feature>
<dbReference type="AlphaFoldDB" id="A0A9P5WYC5"/>
<comment type="caution">
    <text evidence="1">The sequence shown here is derived from an EMBL/GenBank/DDBJ whole genome shotgun (WGS) entry which is preliminary data.</text>
</comment>
<reference evidence="1" key="1">
    <citation type="submission" date="2020-11" db="EMBL/GenBank/DDBJ databases">
        <authorList>
            <consortium name="DOE Joint Genome Institute"/>
            <person name="Ahrendt S."/>
            <person name="Riley R."/>
            <person name="Andreopoulos W."/>
            <person name="Labutti K."/>
            <person name="Pangilinan J."/>
            <person name="Ruiz-Duenas F.J."/>
            <person name="Barrasa J.M."/>
            <person name="Sanchez-Garcia M."/>
            <person name="Camarero S."/>
            <person name="Miyauchi S."/>
            <person name="Serrano A."/>
            <person name="Linde D."/>
            <person name="Babiker R."/>
            <person name="Drula E."/>
            <person name="Ayuso-Fernandez I."/>
            <person name="Pacheco R."/>
            <person name="Padilla G."/>
            <person name="Ferreira P."/>
            <person name="Barriuso J."/>
            <person name="Kellner H."/>
            <person name="Castanera R."/>
            <person name="Alfaro M."/>
            <person name="Ramirez L."/>
            <person name="Pisabarro A.G."/>
            <person name="Kuo A."/>
            <person name="Tritt A."/>
            <person name="Lipzen A."/>
            <person name="He G."/>
            <person name="Yan M."/>
            <person name="Ng V."/>
            <person name="Cullen D."/>
            <person name="Martin F."/>
            <person name="Rosso M.-N."/>
            <person name="Henrissat B."/>
            <person name="Hibbett D."/>
            <person name="Martinez A.T."/>
            <person name="Grigoriev I.V."/>
        </authorList>
    </citation>
    <scope>NUCLEOTIDE SEQUENCE</scope>
    <source>
        <strain evidence="1">MF-IS2</strain>
    </source>
</reference>
<name>A0A9P5WYC5_9AGAR</name>
<gene>
    <name evidence="1" type="ORF">P691DRAFT_623724</name>
</gene>
<keyword evidence="2" id="KW-1185">Reference proteome</keyword>
<dbReference type="EMBL" id="MU153000">
    <property type="protein sequence ID" value="KAF9440015.1"/>
    <property type="molecule type" value="Genomic_DNA"/>
</dbReference>
<protein>
    <submittedName>
        <fullName evidence="1">Uncharacterized protein</fullName>
    </submittedName>
</protein>
<accession>A0A9P5WYC5</accession>
<dbReference type="Proteomes" id="UP000807342">
    <property type="component" value="Unassembled WGS sequence"/>
</dbReference>